<protein>
    <submittedName>
        <fullName evidence="2">Uncharacterized protein</fullName>
    </submittedName>
</protein>
<name>A0A172TIT8_9BACL</name>
<gene>
    <name evidence="2" type="ORF">SY83_12625</name>
</gene>
<keyword evidence="3" id="KW-1185">Reference proteome</keyword>
<dbReference type="AlphaFoldDB" id="A0A172TIT8"/>
<evidence type="ECO:0000313" key="2">
    <source>
        <dbReference type="EMBL" id="ANE46979.1"/>
    </source>
</evidence>
<sequence>MANSKNMDPVSGEKVEVSGVYETEWGREEYLERGETFPADVMLGNTEWNMIQYPMDEQHTGETLNPRFGNEVNENQASKHRTRHQKDPD</sequence>
<feature type="compositionally biased region" description="Basic residues" evidence="1">
    <location>
        <begin position="78"/>
        <end position="89"/>
    </location>
</feature>
<dbReference type="EMBL" id="CP011388">
    <property type="protein sequence ID" value="ANE46979.1"/>
    <property type="molecule type" value="Genomic_DNA"/>
</dbReference>
<dbReference type="KEGG" id="pswu:SY83_12625"/>
<dbReference type="Proteomes" id="UP000076927">
    <property type="component" value="Chromosome"/>
</dbReference>
<proteinExistence type="predicted"/>
<evidence type="ECO:0000256" key="1">
    <source>
        <dbReference type="SAM" id="MobiDB-lite"/>
    </source>
</evidence>
<dbReference type="PATRIC" id="fig|1178515.4.peg.2526"/>
<dbReference type="OrthoDB" id="2679121at2"/>
<dbReference type="STRING" id="1178515.SY83_12625"/>
<evidence type="ECO:0000313" key="3">
    <source>
        <dbReference type="Proteomes" id="UP000076927"/>
    </source>
</evidence>
<organism evidence="2 3">
    <name type="scientific">Paenibacillus swuensis</name>
    <dbReference type="NCBI Taxonomy" id="1178515"/>
    <lineage>
        <taxon>Bacteria</taxon>
        <taxon>Bacillati</taxon>
        <taxon>Bacillota</taxon>
        <taxon>Bacilli</taxon>
        <taxon>Bacillales</taxon>
        <taxon>Paenibacillaceae</taxon>
        <taxon>Paenibacillus</taxon>
    </lineage>
</organism>
<dbReference type="RefSeq" id="WP_068606992.1">
    <property type="nucleotide sequence ID" value="NZ_CP011388.1"/>
</dbReference>
<accession>A0A172TIT8</accession>
<reference evidence="2 3" key="1">
    <citation type="submission" date="2015-01" db="EMBL/GenBank/DDBJ databases">
        <title>Paenibacillus swuensis/DY6/whole genome sequencing.</title>
        <authorList>
            <person name="Kim M.K."/>
            <person name="Srinivasan S."/>
            <person name="Lee J.-J."/>
        </authorList>
    </citation>
    <scope>NUCLEOTIDE SEQUENCE [LARGE SCALE GENOMIC DNA]</scope>
    <source>
        <strain evidence="2 3">DY6</strain>
    </source>
</reference>
<feature type="region of interest" description="Disordered" evidence="1">
    <location>
        <begin position="58"/>
        <end position="89"/>
    </location>
</feature>